<gene>
    <name evidence="3" type="ORF">H5P30_16720</name>
</gene>
<dbReference type="Gene3D" id="1.50.10.100">
    <property type="entry name" value="Chondroitin AC/alginate lyase"/>
    <property type="match status" value="1"/>
</dbReference>
<dbReference type="Proteomes" id="UP000525652">
    <property type="component" value="Unassembled WGS sequence"/>
</dbReference>
<dbReference type="InterPro" id="IPR008929">
    <property type="entry name" value="Chondroitin_lyas"/>
</dbReference>
<dbReference type="PANTHER" id="PTHR38045">
    <property type="entry name" value="CHROMOSOME 1, WHOLE GENOME SHOTGUN SEQUENCE"/>
    <property type="match status" value="1"/>
</dbReference>
<dbReference type="InterPro" id="IPR012480">
    <property type="entry name" value="Hepar_II_III_C"/>
</dbReference>
<dbReference type="Pfam" id="PF07940">
    <property type="entry name" value="Hepar_II_III_C"/>
    <property type="match status" value="1"/>
</dbReference>
<sequence length="631" mass="71238">MPQPESKEGCINLLEASYSKEKLLRILENSQGKALLPPADHAIWRNARYDTYFKPLIALAEQEAEQALPELTNDLYAEFHRSGNRSRFETVYFERRRRIARAAIAYLRLDHDTAARERMGRSLIEKLEALGEDESWAVPAHVESTSGKDPFQIDLFGGETASLVAELLVLFNSLIPRSLTEKLRQRIETQFFDNYLERHEEFWWTKTSNNWNAVCHQGVVGAALLLLKDTAKLAEILNLSCHYLNTFIGGFADDGGCSEGPIYWSYGFGWFSKLNAQLEARSDGRLSLFEGSDKIQKIARFGSLMTLPGDCLVNFADCPSKALLRPSVLTYLGERLQDPLCLDHGRRNYRKLLERQIELNKERSDFFLFSDLLLRDPGAIDSGQEAGRSEDIFLKDLNVTIAHSHNSDAPQWHFAAKGGHNDESHNHNDCGSYILNIGEIPMIQEIGTPEYNKDYFDPKRRHEYLAARTKGHSLAVINGQEQAAGAAFHSEILGHLAAEDELQVTMDLTQAYPVAARCRRYRRTFRFHQGAPFLEVTDEFDLESVDSLESAVITNCSVQVLSDRAVLSHQDTSVALVPLEGTRIQDFEHLSFTDHHGAEAHVHRIRFSPVSLDTSSRIAYRVIPTASARVG</sequence>
<evidence type="ECO:0000313" key="4">
    <source>
        <dbReference type="Proteomes" id="UP000525652"/>
    </source>
</evidence>
<dbReference type="EMBL" id="JACHVA010000126">
    <property type="protein sequence ID" value="MBC2603429.1"/>
    <property type="molecule type" value="Genomic_DNA"/>
</dbReference>
<dbReference type="GO" id="GO:0016829">
    <property type="term" value="F:lyase activity"/>
    <property type="evidence" value="ECO:0007669"/>
    <property type="project" value="InterPro"/>
</dbReference>
<organism evidence="3 4">
    <name type="scientific">Puniceicoccus vermicola</name>
    <dbReference type="NCBI Taxonomy" id="388746"/>
    <lineage>
        <taxon>Bacteria</taxon>
        <taxon>Pseudomonadati</taxon>
        <taxon>Verrucomicrobiota</taxon>
        <taxon>Opitutia</taxon>
        <taxon>Puniceicoccales</taxon>
        <taxon>Puniceicoccaceae</taxon>
        <taxon>Puniceicoccus</taxon>
    </lineage>
</organism>
<proteinExistence type="predicted"/>
<feature type="domain" description="Heparinase II/III-like C-terminal" evidence="2">
    <location>
        <begin position="418"/>
        <end position="554"/>
    </location>
</feature>
<evidence type="ECO:0000313" key="3">
    <source>
        <dbReference type="EMBL" id="MBC2603429.1"/>
    </source>
</evidence>
<accession>A0A7X1B0X9</accession>
<dbReference type="SUPFAM" id="SSF48230">
    <property type="entry name" value="Chondroitin AC/alginate lyase"/>
    <property type="match status" value="1"/>
</dbReference>
<evidence type="ECO:0000259" key="2">
    <source>
        <dbReference type="Pfam" id="PF07940"/>
    </source>
</evidence>
<dbReference type="GO" id="GO:0030313">
    <property type="term" value="C:cell envelope"/>
    <property type="evidence" value="ECO:0007669"/>
    <property type="project" value="UniProtKB-SubCell"/>
</dbReference>
<evidence type="ECO:0000256" key="1">
    <source>
        <dbReference type="ARBA" id="ARBA00004196"/>
    </source>
</evidence>
<name>A0A7X1B0X9_9BACT</name>
<dbReference type="AlphaFoldDB" id="A0A7X1B0X9"/>
<comment type="caution">
    <text evidence="3">The sequence shown here is derived from an EMBL/GenBank/DDBJ whole genome shotgun (WGS) entry which is preliminary data.</text>
</comment>
<reference evidence="3 4" key="1">
    <citation type="submission" date="2020-07" db="EMBL/GenBank/DDBJ databases">
        <authorList>
            <person name="Feng X."/>
        </authorList>
    </citation>
    <scope>NUCLEOTIDE SEQUENCE [LARGE SCALE GENOMIC DNA]</scope>
    <source>
        <strain evidence="3 4">JCM14086</strain>
    </source>
</reference>
<dbReference type="Gene3D" id="2.70.98.70">
    <property type="match status" value="1"/>
</dbReference>
<dbReference type="RefSeq" id="WP_185694055.1">
    <property type="nucleotide sequence ID" value="NZ_JACHVA010000126.1"/>
</dbReference>
<protein>
    <submittedName>
        <fullName evidence="3">Heparinase II/III family protein</fullName>
    </submittedName>
</protein>
<dbReference type="PANTHER" id="PTHR38045:SF1">
    <property type="entry name" value="HEPARINASE II_III-LIKE PROTEIN"/>
    <property type="match status" value="1"/>
</dbReference>
<comment type="subcellular location">
    <subcellularLocation>
        <location evidence="1">Cell envelope</location>
    </subcellularLocation>
</comment>
<keyword evidence="4" id="KW-1185">Reference proteome</keyword>